<dbReference type="AlphaFoldDB" id="C7DGH1"/>
<gene>
    <name evidence="2" type="ORF">UNLARM2_0173</name>
</gene>
<evidence type="ECO:0000256" key="1">
    <source>
        <dbReference type="SAM" id="Phobius"/>
    </source>
</evidence>
<evidence type="ECO:0000313" key="2">
    <source>
        <dbReference type="EMBL" id="EET90318.1"/>
    </source>
</evidence>
<evidence type="ECO:0000313" key="3">
    <source>
        <dbReference type="Proteomes" id="UP000332487"/>
    </source>
</evidence>
<name>C7DGH1_MICA2</name>
<feature type="transmembrane region" description="Helical" evidence="1">
    <location>
        <begin position="7"/>
        <end position="29"/>
    </location>
</feature>
<keyword evidence="1" id="KW-0472">Membrane</keyword>
<accession>C7DGH1</accession>
<reference evidence="2 3" key="1">
    <citation type="journal article" date="2009" name="Genome Biol.">
        <title>Community-wide analysis of microbial genome sequence signatures.</title>
        <authorList>
            <person name="Dick G.J."/>
            <person name="Andersson A.F."/>
            <person name="Baker B.J."/>
            <person name="Simmons S.L."/>
            <person name="Thomas B.C."/>
            <person name="Yelton A.P."/>
            <person name="Banfield J.F."/>
        </authorList>
    </citation>
    <scope>NUCLEOTIDE SEQUENCE [LARGE SCALE GENOMIC DNA]</scope>
    <source>
        <strain evidence="2">ARMAN-2</strain>
    </source>
</reference>
<proteinExistence type="predicted"/>
<dbReference type="Proteomes" id="UP000332487">
    <property type="component" value="Unassembled WGS sequence"/>
</dbReference>
<reference evidence="2 3" key="2">
    <citation type="journal article" date="2010" name="Proc. Natl. Acad. Sci. U.S.A.">
        <title>Enigmatic, ultrasmall, uncultivated Archaea.</title>
        <authorList>
            <person name="Baker B.J."/>
            <person name="Comolli L.R."/>
            <person name="Dick G.J."/>
            <person name="Hauser L.J."/>
            <person name="Hyatt D."/>
            <person name="Dill B.D."/>
            <person name="Land M.L."/>
            <person name="Verberkmoes N.C."/>
            <person name="Hettich R.L."/>
            <person name="Banfield J.F."/>
        </authorList>
    </citation>
    <scope>NUCLEOTIDE SEQUENCE [LARGE SCALE GENOMIC DNA]</scope>
    <source>
        <strain evidence="2">ARMAN-2</strain>
    </source>
</reference>
<protein>
    <submittedName>
        <fullName evidence="2">Uncharacterized protein</fullName>
    </submittedName>
</protein>
<dbReference type="EMBL" id="GG697238">
    <property type="protein sequence ID" value="EET90318.1"/>
    <property type="molecule type" value="Genomic_DNA"/>
</dbReference>
<keyword evidence="1" id="KW-1133">Transmembrane helix</keyword>
<keyword evidence="3" id="KW-1185">Reference proteome</keyword>
<organism evidence="2 3">
    <name type="scientific">Candidatus Micrarchaeum acidiphilum ARMAN-2</name>
    <dbReference type="NCBI Taxonomy" id="425595"/>
    <lineage>
        <taxon>Archaea</taxon>
        <taxon>Candidatus Micrarchaeota</taxon>
        <taxon>Candidatus Micrarchaeia</taxon>
        <taxon>Candidatus Micrarchaeales</taxon>
        <taxon>Candidatus Micrarchaeaceae</taxon>
        <taxon>Candidatus Micrarchaeum</taxon>
    </lineage>
</organism>
<sequence length="785" mass="86052">MAKAKKLAIIAVIAVVVLVVIFALIGEYLKSAYSSIPTPTGVKAPPTSLYSGLVSQQLLFYSNGQYIVPYALMSFLSSNSPEVYFNASLLSVPPPSGIYMLNYSSCYDCGNLAAFEGDLGGYLEKYNISGYNNISLVSQRGLLSIKNNSILIIPTGIMPAFMLGNVNGTNATYVQALLNKGVSIIYIGQSFSSLLLPNGIVIPNSNIPPFLITSSASPSNNSAGFHFTNQTFAFDAGSRYGSISYENEYNGSVVAFSNYLNTWPSESDAAYDVARAVAEGFWLPKYLSASYSTAANPYTSTSGRAGLIFNSSTVTFSQANINKLNSGALRIVVYNSKNYSVSNNSRYLYLTYTPDYAINGTLSIPTSISPGSSFEAAIVIFTHSAVPIGVQPHITIYNTTTHSAVSTIELKYANVAGNFSFLQFLRPDIGPGDYIAEVQSFSGTPYSSALFSVPPINIALTHSNFTNNNYLFSLTSQGAPLSGIPYTIYLNGIYPENGTIQNGTISYSLPRGTQQFYGNLNFRIAMLSTNFTYTAVHPSPTISIPSEYVEIAVVAIIVLLLVTLVRAPNRDEFYIDVPNLPKHPSTPIKIKENEVLLAFDKLNSYYHWRYMPLSKNEVKLAISSNIRVNSMPVNLTLSNVEVILDELVSHGDIVEMNEFYAPKYWITQSGHDIEYLTVFKLLRLFMISHAFVFTDLDSSPVADMVVALQGEKRYIVIYSQTSKFKNVPVYANSKTYVAFINADRLGEFRDRLYSTPSPGNEQFKLYLASGMIKLVDANNPDEILS</sequence>
<keyword evidence="1" id="KW-0812">Transmembrane</keyword>